<dbReference type="Pfam" id="PF08029">
    <property type="entry name" value="HisG_C"/>
    <property type="match status" value="1"/>
</dbReference>
<reference evidence="20" key="1">
    <citation type="journal article" date="2020" name="mSystems">
        <title>Genome- and Community-Level Interaction Insights into Carbon Utilization and Element Cycling Functions of Hydrothermarchaeota in Hydrothermal Sediment.</title>
        <authorList>
            <person name="Zhou Z."/>
            <person name="Liu Y."/>
            <person name="Xu W."/>
            <person name="Pan J."/>
            <person name="Luo Z.H."/>
            <person name="Li M."/>
        </authorList>
    </citation>
    <scope>NUCLEOTIDE SEQUENCE [LARGE SCALE GENOMIC DNA]</scope>
    <source>
        <strain evidence="20">SpSt-767</strain>
    </source>
</reference>
<sequence length="320" mass="36095">MRAVFSADWRRTGGRWWGPPFSIPRRCINVDKLRLGIPKGSLEKATIDLFRRAGWNIKGNGRSYFPEIDDPEISCTMCRAQEMSRYVENGTLDCGLTGKDWIMENDSQVVVVADLMYSKTSSRPVRWVLAVPGDSNIRSLADMANKKIATELVNYTRRYFESRNIPVTVEFSWGATEAKVAQGLADAVVEVTETGSTIKAHGLKIVHEFFQSNTQFIVNPDVWESKPFKREKIENIRMLLLGALRAENMVGLKMNIQEKSLKTIIALLPSLLAPTISSLYETDWYSVEVVVNQEEVRSLVPRLVSAGAQGIVEYPLYKVI</sequence>
<evidence type="ECO:0000313" key="20">
    <source>
        <dbReference type="EMBL" id="HHS28360.1"/>
    </source>
</evidence>
<dbReference type="GO" id="GO:0000287">
    <property type="term" value="F:magnesium ion binding"/>
    <property type="evidence" value="ECO:0007669"/>
    <property type="project" value="UniProtKB-UniRule"/>
</dbReference>
<dbReference type="NCBIfam" id="TIGR03455">
    <property type="entry name" value="HisG_C-term"/>
    <property type="match status" value="1"/>
</dbReference>
<evidence type="ECO:0000256" key="14">
    <source>
        <dbReference type="ARBA" id="ARBA00022842"/>
    </source>
</evidence>
<dbReference type="AlphaFoldDB" id="A0A7V6A1D5"/>
<keyword evidence="11 17" id="KW-0479">Metal-binding</keyword>
<dbReference type="GO" id="GO:0000105">
    <property type="term" value="P:L-histidine biosynthetic process"/>
    <property type="evidence" value="ECO:0007669"/>
    <property type="project" value="UniProtKB-UniRule"/>
</dbReference>
<proteinExistence type="inferred from homology"/>
<keyword evidence="9 17" id="KW-0328">Glycosyltransferase</keyword>
<evidence type="ECO:0000256" key="8">
    <source>
        <dbReference type="ARBA" id="ARBA00022605"/>
    </source>
</evidence>
<organism evidence="20">
    <name type="scientific">Desulfobacca acetoxidans</name>
    <dbReference type="NCBI Taxonomy" id="60893"/>
    <lineage>
        <taxon>Bacteria</taxon>
        <taxon>Pseudomonadati</taxon>
        <taxon>Thermodesulfobacteriota</taxon>
        <taxon>Desulfobaccia</taxon>
        <taxon>Desulfobaccales</taxon>
        <taxon>Desulfobaccaceae</taxon>
        <taxon>Desulfobacca</taxon>
    </lineage>
</organism>
<name>A0A7V6A1D5_9BACT</name>
<comment type="caution">
    <text evidence="20">The sequence shown here is derived from an EMBL/GenBank/DDBJ whole genome shotgun (WGS) entry which is preliminary data.</text>
</comment>
<dbReference type="InterPro" id="IPR020621">
    <property type="entry name" value="ATP-PRT_HisG_long"/>
</dbReference>
<evidence type="ECO:0000256" key="2">
    <source>
        <dbReference type="ARBA" id="ARBA00004496"/>
    </source>
</evidence>
<dbReference type="GO" id="GO:0005737">
    <property type="term" value="C:cytoplasm"/>
    <property type="evidence" value="ECO:0007669"/>
    <property type="project" value="UniProtKB-SubCell"/>
</dbReference>
<evidence type="ECO:0000256" key="9">
    <source>
        <dbReference type="ARBA" id="ARBA00022676"/>
    </source>
</evidence>
<dbReference type="PROSITE" id="PS01316">
    <property type="entry name" value="ATP_P_PHORIBOSYLTR"/>
    <property type="match status" value="1"/>
</dbReference>
<evidence type="ECO:0000259" key="19">
    <source>
        <dbReference type="Pfam" id="PF08029"/>
    </source>
</evidence>
<feature type="domain" description="Histidine biosynthesis HisG C-terminal" evidence="19">
    <location>
        <begin position="246"/>
        <end position="317"/>
    </location>
</feature>
<dbReference type="EC" id="2.4.2.17" evidence="5 17"/>
<evidence type="ECO:0000256" key="5">
    <source>
        <dbReference type="ARBA" id="ARBA00011946"/>
    </source>
</evidence>
<comment type="cofactor">
    <cofactor evidence="17">
        <name>Mg(2+)</name>
        <dbReference type="ChEBI" id="CHEBI:18420"/>
    </cofactor>
</comment>
<dbReference type="Gene3D" id="3.30.70.120">
    <property type="match status" value="1"/>
</dbReference>
<comment type="subcellular location">
    <subcellularLocation>
        <location evidence="2 17">Cytoplasm</location>
    </subcellularLocation>
</comment>
<dbReference type="HAMAP" id="MF_00079">
    <property type="entry name" value="HisG_Long"/>
    <property type="match status" value="1"/>
</dbReference>
<dbReference type="PANTHER" id="PTHR21403:SF10">
    <property type="entry name" value="ATP PHOSPHORIBOSYLTRANSFERASE"/>
    <property type="match status" value="1"/>
</dbReference>
<keyword evidence="15 17" id="KW-0368">Histidine biosynthesis</keyword>
<dbReference type="InterPro" id="IPR001348">
    <property type="entry name" value="ATP_PRibTrfase_HisG"/>
</dbReference>
<comment type="similarity">
    <text evidence="4 17">Belongs to the ATP phosphoribosyltransferase family. Long subfamily.</text>
</comment>
<evidence type="ECO:0000256" key="3">
    <source>
        <dbReference type="ARBA" id="ARBA00004667"/>
    </source>
</evidence>
<evidence type="ECO:0000256" key="12">
    <source>
        <dbReference type="ARBA" id="ARBA00022741"/>
    </source>
</evidence>
<dbReference type="EMBL" id="DTGR01000025">
    <property type="protein sequence ID" value="HHS28360.1"/>
    <property type="molecule type" value="Genomic_DNA"/>
</dbReference>
<keyword evidence="7 17" id="KW-0963">Cytoplasm</keyword>
<evidence type="ECO:0000256" key="6">
    <source>
        <dbReference type="ARBA" id="ARBA00020998"/>
    </source>
</evidence>
<keyword evidence="8 17" id="KW-0028">Amino-acid biosynthesis</keyword>
<evidence type="ECO:0000256" key="10">
    <source>
        <dbReference type="ARBA" id="ARBA00022679"/>
    </source>
</evidence>
<dbReference type="GO" id="GO:0003879">
    <property type="term" value="F:ATP phosphoribosyltransferase activity"/>
    <property type="evidence" value="ECO:0007669"/>
    <property type="project" value="UniProtKB-UniRule"/>
</dbReference>
<dbReference type="FunFam" id="3.40.190.10:FF:000258">
    <property type="entry name" value="ATP phosphoribosyltransferase"/>
    <property type="match status" value="1"/>
</dbReference>
<dbReference type="InterPro" id="IPR013115">
    <property type="entry name" value="HisG_C"/>
</dbReference>
<dbReference type="GO" id="GO:0005524">
    <property type="term" value="F:ATP binding"/>
    <property type="evidence" value="ECO:0007669"/>
    <property type="project" value="UniProtKB-KW"/>
</dbReference>
<evidence type="ECO:0000256" key="1">
    <source>
        <dbReference type="ARBA" id="ARBA00000915"/>
    </source>
</evidence>
<protein>
    <recommendedName>
        <fullName evidence="6 17">ATP phosphoribosyltransferase</fullName>
        <shortName evidence="17">ATP-PRT</shortName>
        <shortName evidence="17">ATP-PRTase</shortName>
        <ecNumber evidence="5 17">2.4.2.17</ecNumber>
    </recommendedName>
</protein>
<evidence type="ECO:0000256" key="16">
    <source>
        <dbReference type="ARBA" id="ARBA00024861"/>
    </source>
</evidence>
<accession>A0A7V6A1D5</accession>
<dbReference type="InterPro" id="IPR011322">
    <property type="entry name" value="N-reg_PII-like_a/b"/>
</dbReference>
<dbReference type="InterPro" id="IPR018198">
    <property type="entry name" value="ATP_PRibTrfase_CS"/>
</dbReference>
<keyword evidence="14 17" id="KW-0460">Magnesium</keyword>
<comment type="function">
    <text evidence="16 17">Catalyzes the condensation of ATP and 5-phosphoribose 1-diphosphate to form N'-(5'-phosphoribosyl)-ATP (PR-ATP). Has a crucial role in the pathway because the rate of histidine biosynthesis seems to be controlled primarily by regulation of HisG enzymatic activity.</text>
</comment>
<comment type="pathway">
    <text evidence="3 17">Amino-acid biosynthesis; L-histidine biosynthesis; L-histidine from 5-phospho-alpha-D-ribose 1-diphosphate: step 1/9.</text>
</comment>
<dbReference type="SUPFAM" id="SSF54913">
    <property type="entry name" value="GlnB-like"/>
    <property type="match status" value="1"/>
</dbReference>
<evidence type="ECO:0000256" key="4">
    <source>
        <dbReference type="ARBA" id="ARBA00007955"/>
    </source>
</evidence>
<evidence type="ECO:0000256" key="15">
    <source>
        <dbReference type="ARBA" id="ARBA00023102"/>
    </source>
</evidence>
<dbReference type="CDD" id="cd13593">
    <property type="entry name" value="PBP2_HisGL3"/>
    <property type="match status" value="1"/>
</dbReference>
<dbReference type="SUPFAM" id="SSF53850">
    <property type="entry name" value="Periplasmic binding protein-like II"/>
    <property type="match status" value="1"/>
</dbReference>
<feature type="domain" description="ATP phosphoribosyltransferase catalytic" evidence="18">
    <location>
        <begin position="79"/>
        <end position="238"/>
    </location>
</feature>
<dbReference type="UniPathway" id="UPA00031">
    <property type="reaction ID" value="UER00006"/>
</dbReference>
<comment type="activity regulation">
    <text evidence="17">Feedback inhibited by histidine.</text>
</comment>
<comment type="catalytic activity">
    <reaction evidence="1 17">
        <text>1-(5-phospho-beta-D-ribosyl)-ATP + diphosphate = 5-phospho-alpha-D-ribose 1-diphosphate + ATP</text>
        <dbReference type="Rhea" id="RHEA:18473"/>
        <dbReference type="ChEBI" id="CHEBI:30616"/>
        <dbReference type="ChEBI" id="CHEBI:33019"/>
        <dbReference type="ChEBI" id="CHEBI:58017"/>
        <dbReference type="ChEBI" id="CHEBI:73183"/>
        <dbReference type="EC" id="2.4.2.17"/>
    </reaction>
</comment>
<keyword evidence="10 17" id="KW-0808">Transferase</keyword>
<dbReference type="PANTHER" id="PTHR21403">
    <property type="entry name" value="ATP PHOSPHORIBOSYLTRANSFERASE ATP-PRTASE"/>
    <property type="match status" value="1"/>
</dbReference>
<dbReference type="InterPro" id="IPR015867">
    <property type="entry name" value="N-reg_PII/ATP_PRibTrfase_C"/>
</dbReference>
<evidence type="ECO:0000256" key="11">
    <source>
        <dbReference type="ARBA" id="ARBA00022723"/>
    </source>
</evidence>
<evidence type="ECO:0000256" key="7">
    <source>
        <dbReference type="ARBA" id="ARBA00022490"/>
    </source>
</evidence>
<keyword evidence="13 17" id="KW-0067">ATP-binding</keyword>
<gene>
    <name evidence="17" type="primary">hisG</name>
    <name evidence="20" type="ORF">ENV52_01490</name>
</gene>
<dbReference type="Gene3D" id="3.40.190.10">
    <property type="entry name" value="Periplasmic binding protein-like II"/>
    <property type="match status" value="2"/>
</dbReference>
<keyword evidence="12 17" id="KW-0547">Nucleotide-binding</keyword>
<evidence type="ECO:0000256" key="13">
    <source>
        <dbReference type="ARBA" id="ARBA00022840"/>
    </source>
</evidence>
<dbReference type="NCBIfam" id="TIGR00070">
    <property type="entry name" value="hisG"/>
    <property type="match status" value="1"/>
</dbReference>
<evidence type="ECO:0000259" key="18">
    <source>
        <dbReference type="Pfam" id="PF01634"/>
    </source>
</evidence>
<dbReference type="Pfam" id="PF01634">
    <property type="entry name" value="HisG"/>
    <property type="match status" value="1"/>
</dbReference>
<dbReference type="InterPro" id="IPR013820">
    <property type="entry name" value="ATP_PRibTrfase_cat"/>
</dbReference>
<evidence type="ECO:0000256" key="17">
    <source>
        <dbReference type="HAMAP-Rule" id="MF_00079"/>
    </source>
</evidence>